<dbReference type="InterPro" id="IPR042095">
    <property type="entry name" value="SUMF_sf"/>
</dbReference>
<feature type="region of interest" description="Disordered" evidence="1">
    <location>
        <begin position="1"/>
        <end position="26"/>
    </location>
</feature>
<dbReference type="EMBL" id="QJPH01000346">
    <property type="protein sequence ID" value="PZN77017.1"/>
    <property type="molecule type" value="Genomic_DNA"/>
</dbReference>
<sequence length="317" mass="36078">MNRQEELVNGSEQNRSAKGEDKPTRRRQWQRLKKPLRWLVWLLVLATLGLVAWVTYQEIRHWERQPSPENFNLQPEILGPEMVVIPGGVFTMGSPDSEAGRSNDEGPQHSVKVVSFALGRYEVTFDEYDVFAKATGRKPPNDEGWGRGLRPVINVSWDDALAYAAWLSQKTGQHYRLPTEAEWEYVARAGTTASRYWGDEPKLACNYANVRDKYFDCDDGYADKTAPVGSFIANPFGLQDMLGNVWEWVADCWHDSYQGAPVDGSDWEDGKACESGGRVLRGGSWYSIPGLVRSAFRGRYNPAYRYYFNGFRLARTL</sequence>
<accession>A0A2W4T2P1</accession>
<keyword evidence="2" id="KW-0472">Membrane</keyword>
<dbReference type="PANTHER" id="PTHR23150:SF35">
    <property type="entry name" value="BLL6746 PROTEIN"/>
    <property type="match status" value="1"/>
</dbReference>
<gene>
    <name evidence="4" type="ORF">DM484_15480</name>
</gene>
<evidence type="ECO:0000313" key="4">
    <source>
        <dbReference type="EMBL" id="PZN77017.1"/>
    </source>
</evidence>
<keyword evidence="2" id="KW-1133">Transmembrane helix</keyword>
<keyword evidence="2" id="KW-0812">Transmembrane</keyword>
<reference evidence="4 5" key="1">
    <citation type="journal article" date="2018" name="Aquat. Microb. Ecol.">
        <title>Gammaproteobacterial methanotrophs dominate.</title>
        <authorList>
            <person name="Rissanen A.J."/>
            <person name="Saarenheimo J."/>
            <person name="Tiirola M."/>
            <person name="Peura S."/>
            <person name="Aalto S.L."/>
            <person name="Karvinen A."/>
            <person name="Nykanen H."/>
        </authorList>
    </citation>
    <scope>NUCLEOTIDE SEQUENCE [LARGE SCALE GENOMIC DNA]</scope>
    <source>
        <strain evidence="4">AMbin10</strain>
    </source>
</reference>
<dbReference type="Gene3D" id="3.90.1580.10">
    <property type="entry name" value="paralog of FGE (formylglycine-generating enzyme)"/>
    <property type="match status" value="1"/>
</dbReference>
<evidence type="ECO:0000256" key="1">
    <source>
        <dbReference type="SAM" id="MobiDB-lite"/>
    </source>
</evidence>
<proteinExistence type="predicted"/>
<dbReference type="PANTHER" id="PTHR23150">
    <property type="entry name" value="SULFATASE MODIFYING FACTOR 1, 2"/>
    <property type="match status" value="1"/>
</dbReference>
<dbReference type="InterPro" id="IPR005532">
    <property type="entry name" value="SUMF_dom"/>
</dbReference>
<dbReference type="AlphaFoldDB" id="A0A2W4T2P1"/>
<feature type="transmembrane region" description="Helical" evidence="2">
    <location>
        <begin position="36"/>
        <end position="56"/>
    </location>
</feature>
<dbReference type="InterPro" id="IPR016187">
    <property type="entry name" value="CTDL_fold"/>
</dbReference>
<dbReference type="Proteomes" id="UP000249396">
    <property type="component" value="Unassembled WGS sequence"/>
</dbReference>
<name>A0A2W4T2P1_9GAMM</name>
<evidence type="ECO:0000313" key="5">
    <source>
        <dbReference type="Proteomes" id="UP000249396"/>
    </source>
</evidence>
<feature type="domain" description="Sulfatase-modifying factor enzyme-like" evidence="3">
    <location>
        <begin position="80"/>
        <end position="315"/>
    </location>
</feature>
<dbReference type="SUPFAM" id="SSF56436">
    <property type="entry name" value="C-type lectin-like"/>
    <property type="match status" value="1"/>
</dbReference>
<protein>
    <submittedName>
        <fullName evidence="4">Formylglycine-generating enzyme family protein</fullName>
    </submittedName>
</protein>
<organism evidence="4 5">
    <name type="scientific">Candidatus Methylumidiphilus alinenensis</name>
    <dbReference type="NCBI Taxonomy" id="2202197"/>
    <lineage>
        <taxon>Bacteria</taxon>
        <taxon>Pseudomonadati</taxon>
        <taxon>Pseudomonadota</taxon>
        <taxon>Gammaproteobacteria</taxon>
        <taxon>Methylococcales</taxon>
        <taxon>Candidatus Methylumidiphilus</taxon>
    </lineage>
</organism>
<evidence type="ECO:0000259" key="3">
    <source>
        <dbReference type="Pfam" id="PF03781"/>
    </source>
</evidence>
<comment type="caution">
    <text evidence="4">The sequence shown here is derived from an EMBL/GenBank/DDBJ whole genome shotgun (WGS) entry which is preliminary data.</text>
</comment>
<dbReference type="Pfam" id="PF03781">
    <property type="entry name" value="FGE-sulfatase"/>
    <property type="match status" value="1"/>
</dbReference>
<evidence type="ECO:0000256" key="2">
    <source>
        <dbReference type="SAM" id="Phobius"/>
    </source>
</evidence>
<dbReference type="GO" id="GO:0120147">
    <property type="term" value="F:formylglycine-generating oxidase activity"/>
    <property type="evidence" value="ECO:0007669"/>
    <property type="project" value="TreeGrafter"/>
</dbReference>
<dbReference type="InterPro" id="IPR051043">
    <property type="entry name" value="Sulfatase_Mod_Factor_Kinase"/>
</dbReference>